<gene>
    <name evidence="1" type="ORF">HMPREF0539_2093</name>
</gene>
<protein>
    <submittedName>
        <fullName evidence="1">Uncharacterized protein</fullName>
    </submittedName>
</protein>
<dbReference type="AlphaFoldDB" id="C2JYV8"/>
<dbReference type="Proteomes" id="UP000004525">
    <property type="component" value="Unassembled WGS sequence"/>
</dbReference>
<dbReference type="EMBL" id="ACIZ01000091">
    <property type="protein sequence ID" value="EEN79791.1"/>
    <property type="molecule type" value="Genomic_DNA"/>
</dbReference>
<name>C2JYV8_LACRM</name>
<proteinExistence type="predicted"/>
<keyword evidence="2" id="KW-1185">Reference proteome</keyword>
<organism evidence="1 2">
    <name type="scientific">Lacticaseibacillus rhamnosus (strain LMS2-1)</name>
    <dbReference type="NCBI Taxonomy" id="525361"/>
    <lineage>
        <taxon>Bacteria</taxon>
        <taxon>Bacillati</taxon>
        <taxon>Bacillota</taxon>
        <taxon>Bacilli</taxon>
        <taxon>Lactobacillales</taxon>
        <taxon>Lactobacillaceae</taxon>
        <taxon>Lacticaseibacillus</taxon>
    </lineage>
</organism>
<accession>C2JYV8</accession>
<sequence length="182" mass="20269">MGMRVKQLIMKILIASLAMTAVVGLPRGQVKPKTMSLSARQTIQTHAAQKTIALFQQMAVFPDGSQRPLAGGVFAFYRFDIRGRKQYRMKNGQWRLIGNPLTTKGVYLAQADHLGVVGVTGKLTNGHFYSERLRLPERYAVKLPLPVKVHVNQGHVTVNGQPVGQNRALPRIYALRVAVERQ</sequence>
<evidence type="ECO:0000313" key="2">
    <source>
        <dbReference type="Proteomes" id="UP000004525"/>
    </source>
</evidence>
<evidence type="ECO:0000313" key="1">
    <source>
        <dbReference type="EMBL" id="EEN79791.1"/>
    </source>
</evidence>
<comment type="caution">
    <text evidence="1">The sequence shown here is derived from an EMBL/GenBank/DDBJ whole genome shotgun (WGS) entry which is preliminary data.</text>
</comment>
<reference evidence="1" key="1">
    <citation type="submission" date="2009-01" db="EMBL/GenBank/DDBJ databases">
        <authorList>
            <person name="Qin X."/>
            <person name="Bachman B."/>
            <person name="Battles P."/>
            <person name="Bell A."/>
            <person name="Bess C."/>
            <person name="Bickham C."/>
            <person name="Chaboub L."/>
            <person name="Chen D."/>
            <person name="Coyle M."/>
            <person name="Deiros D.R."/>
            <person name="Dinh H."/>
            <person name="Forbes L."/>
            <person name="Fowler G."/>
            <person name="Francisco L."/>
            <person name="Fu Q."/>
            <person name="Gubbala S."/>
            <person name="Hale W."/>
            <person name="Han Y."/>
            <person name="Hemphill L."/>
            <person name="Highlander S.K."/>
            <person name="Hirani K."/>
            <person name="Hogues M."/>
            <person name="Jackson L."/>
            <person name="Jakkamsetti A."/>
            <person name="Javaid M."/>
            <person name="Jiang H."/>
            <person name="Korchina V."/>
            <person name="Kovar C."/>
            <person name="Lara F."/>
            <person name="Lee S."/>
            <person name="Mata R."/>
            <person name="Mathew T."/>
            <person name="Moen C."/>
            <person name="Morales K."/>
            <person name="Munidasa M."/>
            <person name="Nazareth L."/>
            <person name="Ngo R."/>
            <person name="Nguyen L."/>
            <person name="Okwuonu G."/>
            <person name="Ongeri F."/>
            <person name="Patil S."/>
            <person name="Petrosino J."/>
            <person name="Pham C."/>
            <person name="Pham P."/>
            <person name="Pu L.-L."/>
            <person name="Puazo M."/>
            <person name="Raj R."/>
            <person name="Reid J."/>
            <person name="Rouhana J."/>
            <person name="Saada N."/>
            <person name="Shang Y."/>
            <person name="Simmons D."/>
            <person name="Thornton R."/>
            <person name="Warren J."/>
            <person name="Weissenberger G."/>
            <person name="Zhang J."/>
            <person name="Zhang L."/>
            <person name="Zhou C."/>
            <person name="Zhu D."/>
            <person name="Muzny D."/>
            <person name="Worley K."/>
            <person name="Gibbs R."/>
        </authorList>
    </citation>
    <scope>NUCLEOTIDE SEQUENCE [LARGE SCALE GENOMIC DNA]</scope>
    <source>
        <strain evidence="1">LMS2-1</strain>
    </source>
</reference>
<dbReference type="HOGENOM" id="CLU_1480280_0_0_9"/>